<proteinExistence type="predicted"/>
<evidence type="ECO:0000313" key="2">
    <source>
        <dbReference type="Proteomes" id="UP001500571"/>
    </source>
</evidence>
<reference evidence="1 2" key="1">
    <citation type="journal article" date="2019" name="Int. J. Syst. Evol. Microbiol.">
        <title>The Global Catalogue of Microorganisms (GCM) 10K type strain sequencing project: providing services to taxonomists for standard genome sequencing and annotation.</title>
        <authorList>
            <consortium name="The Broad Institute Genomics Platform"/>
            <consortium name="The Broad Institute Genome Sequencing Center for Infectious Disease"/>
            <person name="Wu L."/>
            <person name="Ma J."/>
        </authorList>
    </citation>
    <scope>NUCLEOTIDE SEQUENCE [LARGE SCALE GENOMIC DNA]</scope>
    <source>
        <strain evidence="1 2">JCM 15309</strain>
    </source>
</reference>
<accession>A0ABN2QDE3</accession>
<protein>
    <submittedName>
        <fullName evidence="1">Uncharacterized protein</fullName>
    </submittedName>
</protein>
<dbReference type="Proteomes" id="UP001500571">
    <property type="component" value="Unassembled WGS sequence"/>
</dbReference>
<keyword evidence="2" id="KW-1185">Reference proteome</keyword>
<evidence type="ECO:0000313" key="1">
    <source>
        <dbReference type="EMBL" id="GAA1948191.1"/>
    </source>
</evidence>
<dbReference type="EMBL" id="BAAAPB010000001">
    <property type="protein sequence ID" value="GAA1948191.1"/>
    <property type="molecule type" value="Genomic_DNA"/>
</dbReference>
<name>A0ABN2QDE3_9ACTN</name>
<dbReference type="RefSeq" id="WP_344041917.1">
    <property type="nucleotide sequence ID" value="NZ_BAAAPB010000001.1"/>
</dbReference>
<organism evidence="1 2">
    <name type="scientific">Nocardioides panacihumi</name>
    <dbReference type="NCBI Taxonomy" id="400774"/>
    <lineage>
        <taxon>Bacteria</taxon>
        <taxon>Bacillati</taxon>
        <taxon>Actinomycetota</taxon>
        <taxon>Actinomycetes</taxon>
        <taxon>Propionibacteriales</taxon>
        <taxon>Nocardioidaceae</taxon>
        <taxon>Nocardioides</taxon>
    </lineage>
</organism>
<sequence length="104" mass="10810">MANERVEMLAEQAAALLPGPPAVHDAFGYLAWEDLILSAVRRLQSLADDVPALAAAGARLPSLQLDGTGLLVLAARLANDDAADTATCAILRRIAIVQPAVVGR</sequence>
<gene>
    <name evidence="1" type="ORF">GCM10009798_04200</name>
</gene>
<comment type="caution">
    <text evidence="1">The sequence shown here is derived from an EMBL/GenBank/DDBJ whole genome shotgun (WGS) entry which is preliminary data.</text>
</comment>